<evidence type="ECO:0000256" key="1">
    <source>
        <dbReference type="SAM" id="Phobius"/>
    </source>
</evidence>
<gene>
    <name evidence="2" type="ORF">CO073_00195</name>
</gene>
<dbReference type="EMBL" id="PFSY01000010">
    <property type="protein sequence ID" value="PJC02301.1"/>
    <property type="molecule type" value="Genomic_DNA"/>
</dbReference>
<name>A0A2M8DSG7_9BACT</name>
<evidence type="ECO:0000313" key="2">
    <source>
        <dbReference type="EMBL" id="PJC02301.1"/>
    </source>
</evidence>
<proteinExistence type="predicted"/>
<protein>
    <submittedName>
        <fullName evidence="2">Uncharacterized protein</fullName>
    </submittedName>
</protein>
<sequence>MYFFGIKAISSIFHLKKRKIKTEDEIIERSANAFYVGMLLAIVVVLCWALVFFLMRFKYFVAQ</sequence>
<dbReference type="AlphaFoldDB" id="A0A2M8DSG7"/>
<keyword evidence="1" id="KW-0812">Transmembrane</keyword>
<reference evidence="3" key="1">
    <citation type="submission" date="2017-09" db="EMBL/GenBank/DDBJ databases">
        <title>Depth-based differentiation of microbial function through sediment-hosted aquifers and enrichment of novel symbionts in the deep terrestrial subsurface.</title>
        <authorList>
            <person name="Probst A.J."/>
            <person name="Ladd B."/>
            <person name="Jarett J.K."/>
            <person name="Geller-Mcgrath D.E."/>
            <person name="Sieber C.M.K."/>
            <person name="Emerson J.B."/>
            <person name="Anantharaman K."/>
            <person name="Thomas B.C."/>
            <person name="Malmstrom R."/>
            <person name="Stieglmeier M."/>
            <person name="Klingl A."/>
            <person name="Woyke T."/>
            <person name="Ryan C.M."/>
            <person name="Banfield J.F."/>
        </authorList>
    </citation>
    <scope>NUCLEOTIDE SEQUENCE [LARGE SCALE GENOMIC DNA]</scope>
</reference>
<feature type="transmembrane region" description="Helical" evidence="1">
    <location>
        <begin position="33"/>
        <end position="55"/>
    </location>
</feature>
<keyword evidence="1" id="KW-0472">Membrane</keyword>
<organism evidence="2 3">
    <name type="scientific">Candidatus Komeilibacteria bacterium CG_4_9_14_0_8_um_filter_36_9</name>
    <dbReference type="NCBI Taxonomy" id="1974473"/>
    <lineage>
        <taxon>Bacteria</taxon>
        <taxon>Candidatus Komeiliibacteriota</taxon>
    </lineage>
</organism>
<accession>A0A2M8DSG7</accession>
<dbReference type="Proteomes" id="UP000230136">
    <property type="component" value="Unassembled WGS sequence"/>
</dbReference>
<evidence type="ECO:0000313" key="3">
    <source>
        <dbReference type="Proteomes" id="UP000230136"/>
    </source>
</evidence>
<keyword evidence="1" id="KW-1133">Transmembrane helix</keyword>
<comment type="caution">
    <text evidence="2">The sequence shown here is derived from an EMBL/GenBank/DDBJ whole genome shotgun (WGS) entry which is preliminary data.</text>
</comment>